<name>A0A426ZP93_ENSVE</name>
<dbReference type="AlphaFoldDB" id="A0A426ZP93"/>
<dbReference type="EMBL" id="AMZH03005712">
    <property type="protein sequence ID" value="RRT65741.1"/>
    <property type="molecule type" value="Genomic_DNA"/>
</dbReference>
<evidence type="ECO:0000256" key="1">
    <source>
        <dbReference type="SAM" id="MobiDB-lite"/>
    </source>
</evidence>
<organism evidence="2 3">
    <name type="scientific">Ensete ventricosum</name>
    <name type="common">Abyssinian banana</name>
    <name type="synonym">Musa ensete</name>
    <dbReference type="NCBI Taxonomy" id="4639"/>
    <lineage>
        <taxon>Eukaryota</taxon>
        <taxon>Viridiplantae</taxon>
        <taxon>Streptophyta</taxon>
        <taxon>Embryophyta</taxon>
        <taxon>Tracheophyta</taxon>
        <taxon>Spermatophyta</taxon>
        <taxon>Magnoliopsida</taxon>
        <taxon>Liliopsida</taxon>
        <taxon>Zingiberales</taxon>
        <taxon>Musaceae</taxon>
        <taxon>Ensete</taxon>
    </lineage>
</organism>
<dbReference type="Proteomes" id="UP000287651">
    <property type="component" value="Unassembled WGS sequence"/>
</dbReference>
<evidence type="ECO:0000313" key="3">
    <source>
        <dbReference type="Proteomes" id="UP000287651"/>
    </source>
</evidence>
<feature type="region of interest" description="Disordered" evidence="1">
    <location>
        <begin position="50"/>
        <end position="72"/>
    </location>
</feature>
<reference evidence="2 3" key="1">
    <citation type="journal article" date="2014" name="Agronomy (Basel)">
        <title>A Draft Genome Sequence for Ensete ventricosum, the Drought-Tolerant Tree Against Hunger.</title>
        <authorList>
            <person name="Harrison J."/>
            <person name="Moore K.A."/>
            <person name="Paszkiewicz K."/>
            <person name="Jones T."/>
            <person name="Grant M."/>
            <person name="Ambacheew D."/>
            <person name="Muzemil S."/>
            <person name="Studholme D.J."/>
        </authorList>
    </citation>
    <scope>NUCLEOTIDE SEQUENCE [LARGE SCALE GENOMIC DNA]</scope>
</reference>
<proteinExistence type="predicted"/>
<protein>
    <submittedName>
        <fullName evidence="2">Uncharacterized protein</fullName>
    </submittedName>
</protein>
<evidence type="ECO:0000313" key="2">
    <source>
        <dbReference type="EMBL" id="RRT65741.1"/>
    </source>
</evidence>
<accession>A0A426ZP93</accession>
<sequence>MKSHSERHDKRRYCRFHREYDHDMEECRDLQHQIEDLIRHGHLRWYVRDQSSLPTSRPPRDSSPRPKGPVEKQIDVIFGGSTSSGDSSSARKAYARSEKQVDAHLRMLAYKRAVAKLYNCRVCRRLIKAGDLVLRKAEVSDPTRSRRKLAPNWEGSYRVTYVVRRDLYTSNSRGASATQNLTHFKSTKILPIM</sequence>
<gene>
    <name evidence="2" type="ORF">B296_00001118</name>
</gene>
<comment type="caution">
    <text evidence="2">The sequence shown here is derived from an EMBL/GenBank/DDBJ whole genome shotgun (WGS) entry which is preliminary data.</text>
</comment>
<feature type="compositionally biased region" description="Basic and acidic residues" evidence="1">
    <location>
        <begin position="58"/>
        <end position="72"/>
    </location>
</feature>